<accession>A0A8S5QDP1</accession>
<dbReference type="Pfam" id="PF04860">
    <property type="entry name" value="Phage_portal"/>
    <property type="match status" value="1"/>
</dbReference>
<name>A0A8S5QDP1_9VIRU</name>
<evidence type="ECO:0000313" key="1">
    <source>
        <dbReference type="EMBL" id="DAE17422.1"/>
    </source>
</evidence>
<sequence>MSRYLYFKKSDILLHIFVSKENRMSWSLFKKKSENDLKEPAEEKKVVNSEYDSGSVDFIVEELFANPCVCSQNYLQLFASIPEVFFPIDYIASRIAGAVFNLKKVKDDSIVWDNQKVNQILNKPNCLFSWKETVYSHFVYRLCTGDSFIRAAVPESLMSAKELWKWCSNYWVLPADKVEIMPVRNFIPLFGIAETEDIIDCYHMNFGFSSGLRMNPAQILHDREGIPSLYPGISFLRGTSRLKSQSKPISNLIAVYEARNVIYVKRGGLGWLVSAKKDETGTIAMTPDEKKELLQEHNKTYGIGRSQFPYGFSNIPLDFLRTNLSIQELQPFEETLADAINISGAFGIPAELVPRKDQSTFNNQKTVEKSVYSSVIIPMATGFCKDITEFLGLEADGLYIDCDFSHVDCLQEGKKEAEDVKTSISGRCRVEFLSGIICLNDWRAQIGESKVEIPLYSKLIFEMSPDEIEKVKTMLNLTTKSVDGELQKPSVQNEGK</sequence>
<protein>
    <submittedName>
        <fullName evidence="1">Portal protein</fullName>
    </submittedName>
</protein>
<proteinExistence type="predicted"/>
<organism evidence="1">
    <name type="scientific">Phage sp. ctSLR2</name>
    <dbReference type="NCBI Taxonomy" id="2825796"/>
    <lineage>
        <taxon>Viruses</taxon>
    </lineage>
</organism>
<reference evidence="1" key="1">
    <citation type="journal article" date="2021" name="Proc. Natl. Acad. Sci. U.S.A.">
        <title>A Catalog of Tens of Thousands of Viruses from Human Metagenomes Reveals Hidden Associations with Chronic Diseases.</title>
        <authorList>
            <person name="Tisza M.J."/>
            <person name="Buck C.B."/>
        </authorList>
    </citation>
    <scope>NUCLEOTIDE SEQUENCE</scope>
    <source>
        <strain evidence="1">CtSLR2</strain>
    </source>
</reference>
<dbReference type="InterPro" id="IPR006944">
    <property type="entry name" value="Phage/GTA_portal"/>
</dbReference>
<dbReference type="EMBL" id="BK015640">
    <property type="protein sequence ID" value="DAE17422.1"/>
    <property type="molecule type" value="Genomic_DNA"/>
</dbReference>